<dbReference type="Proteomes" id="UP000183371">
    <property type="component" value="Unassembled WGS sequence"/>
</dbReference>
<accession>A0A1I7D2F4</accession>
<keyword evidence="6" id="KW-1185">Reference proteome</keyword>
<keyword evidence="3" id="KW-0804">Transcription</keyword>
<dbReference type="AlphaFoldDB" id="A0A1I7D2F4"/>
<evidence type="ECO:0000256" key="2">
    <source>
        <dbReference type="ARBA" id="ARBA00023125"/>
    </source>
</evidence>
<feature type="domain" description="HTH araC/xylS-type" evidence="4">
    <location>
        <begin position="231"/>
        <end position="329"/>
    </location>
</feature>
<evidence type="ECO:0000256" key="1">
    <source>
        <dbReference type="ARBA" id="ARBA00023015"/>
    </source>
</evidence>
<dbReference type="Pfam" id="PF12625">
    <property type="entry name" value="Arabinose_bd"/>
    <property type="match status" value="1"/>
</dbReference>
<protein>
    <submittedName>
        <fullName evidence="5">AraC-type DNA-binding protein</fullName>
    </submittedName>
</protein>
<dbReference type="InterPro" id="IPR018062">
    <property type="entry name" value="HTH_AraC-typ_CS"/>
</dbReference>
<dbReference type="SMART" id="SM00342">
    <property type="entry name" value="HTH_ARAC"/>
    <property type="match status" value="1"/>
</dbReference>
<dbReference type="PROSITE" id="PS01124">
    <property type="entry name" value="HTH_ARAC_FAMILY_2"/>
    <property type="match status" value="1"/>
</dbReference>
<dbReference type="Pfam" id="PF12833">
    <property type="entry name" value="HTH_18"/>
    <property type="match status" value="1"/>
</dbReference>
<dbReference type="GO" id="GO:0005829">
    <property type="term" value="C:cytosol"/>
    <property type="evidence" value="ECO:0007669"/>
    <property type="project" value="TreeGrafter"/>
</dbReference>
<keyword evidence="1" id="KW-0805">Transcription regulation</keyword>
<dbReference type="InterPro" id="IPR009057">
    <property type="entry name" value="Homeodomain-like_sf"/>
</dbReference>
<dbReference type="PANTHER" id="PTHR47894:SF4">
    <property type="entry name" value="HTH-TYPE TRANSCRIPTIONAL REGULATOR GADX"/>
    <property type="match status" value="1"/>
</dbReference>
<dbReference type="InterPro" id="IPR018060">
    <property type="entry name" value="HTH_AraC"/>
</dbReference>
<evidence type="ECO:0000313" key="5">
    <source>
        <dbReference type="EMBL" id="SFU05801.1"/>
    </source>
</evidence>
<proteinExistence type="predicted"/>
<dbReference type="EMBL" id="FPBD01000007">
    <property type="protein sequence ID" value="SFU05801.1"/>
    <property type="molecule type" value="Genomic_DNA"/>
</dbReference>
<organism evidence="5 6">
    <name type="scientific">Pseudovibrio denitrificans</name>
    <dbReference type="NCBI Taxonomy" id="258256"/>
    <lineage>
        <taxon>Bacteria</taxon>
        <taxon>Pseudomonadati</taxon>
        <taxon>Pseudomonadota</taxon>
        <taxon>Alphaproteobacteria</taxon>
        <taxon>Hyphomicrobiales</taxon>
        <taxon>Stappiaceae</taxon>
        <taxon>Pseudovibrio</taxon>
    </lineage>
</organism>
<keyword evidence="2 5" id="KW-0238">DNA-binding</keyword>
<dbReference type="PANTHER" id="PTHR47894">
    <property type="entry name" value="HTH-TYPE TRANSCRIPTIONAL REGULATOR GADX"/>
    <property type="match status" value="1"/>
</dbReference>
<gene>
    <name evidence="5" type="ORF">SAMN05444141_107196</name>
</gene>
<dbReference type="PROSITE" id="PS00041">
    <property type="entry name" value="HTH_ARAC_FAMILY_1"/>
    <property type="match status" value="1"/>
</dbReference>
<reference evidence="6" key="1">
    <citation type="submission" date="2016-10" db="EMBL/GenBank/DDBJ databases">
        <authorList>
            <person name="Varghese N."/>
            <person name="Submissions S."/>
        </authorList>
    </citation>
    <scope>NUCLEOTIDE SEQUENCE [LARGE SCALE GENOMIC DNA]</scope>
    <source>
        <strain evidence="6">DSM 17465</strain>
    </source>
</reference>
<dbReference type="GO" id="GO:0000976">
    <property type="term" value="F:transcription cis-regulatory region binding"/>
    <property type="evidence" value="ECO:0007669"/>
    <property type="project" value="TreeGrafter"/>
</dbReference>
<dbReference type="GO" id="GO:0003700">
    <property type="term" value="F:DNA-binding transcription factor activity"/>
    <property type="evidence" value="ECO:0007669"/>
    <property type="project" value="InterPro"/>
</dbReference>
<evidence type="ECO:0000259" key="4">
    <source>
        <dbReference type="PROSITE" id="PS01124"/>
    </source>
</evidence>
<evidence type="ECO:0000256" key="3">
    <source>
        <dbReference type="ARBA" id="ARBA00023163"/>
    </source>
</evidence>
<dbReference type="Gene3D" id="1.10.10.60">
    <property type="entry name" value="Homeodomain-like"/>
    <property type="match status" value="1"/>
</dbReference>
<dbReference type="SUPFAM" id="SSF46689">
    <property type="entry name" value="Homeodomain-like"/>
    <property type="match status" value="1"/>
</dbReference>
<dbReference type="InterPro" id="IPR032687">
    <property type="entry name" value="AraC-type_N"/>
</dbReference>
<name>A0A1I7D2F4_9HYPH</name>
<evidence type="ECO:0000313" key="6">
    <source>
        <dbReference type="Proteomes" id="UP000183371"/>
    </source>
</evidence>
<sequence>MGSVASHIASYAISRGVPLQEILSKLDLDPVQLLAADARLHEETFPKIMNLMAESLPNEAFSLDLAKVTPFSALGFVSSALEFAPTFREGLEVLVQYQSVLSDRLSFGFESSEVTTRVQLRHPMDALDRGITAELGCALLFRMVEEFYGVACHVQQVSFMHKPLVPLHLYEEYFGVTVLFEQPSNGFLLANEALKSPSRLPSKPLYDYARAHLDRLHKDLEKPEMQSEELQRVYDAICENAALAEYGAPALAQRLNMSLRSLQRIVSRNGAELREMLEDVRLANAKQLLANPDLTISSIAHMLGYSEERAFRRSFKRWTDQTPSKFRRAAKEKA</sequence>